<proteinExistence type="inferred from homology"/>
<feature type="binding site" evidence="2">
    <location>
        <position position="142"/>
    </location>
    <ligand>
        <name>Fe cation</name>
        <dbReference type="ChEBI" id="CHEBI:24875"/>
    </ligand>
</feature>
<dbReference type="NCBIfam" id="TIGR00079">
    <property type="entry name" value="pept_deformyl"/>
    <property type="match status" value="1"/>
</dbReference>
<dbReference type="SUPFAM" id="SSF56420">
    <property type="entry name" value="Peptide deformylase"/>
    <property type="match status" value="1"/>
</dbReference>
<comment type="catalytic activity">
    <reaction evidence="2">
        <text>N-terminal N-formyl-L-methionyl-[peptide] + H2O = N-terminal L-methionyl-[peptide] + formate</text>
        <dbReference type="Rhea" id="RHEA:24420"/>
        <dbReference type="Rhea" id="RHEA-COMP:10639"/>
        <dbReference type="Rhea" id="RHEA-COMP:10640"/>
        <dbReference type="ChEBI" id="CHEBI:15377"/>
        <dbReference type="ChEBI" id="CHEBI:15740"/>
        <dbReference type="ChEBI" id="CHEBI:49298"/>
        <dbReference type="ChEBI" id="CHEBI:64731"/>
        <dbReference type="EC" id="3.5.1.88"/>
    </reaction>
</comment>
<dbReference type="GO" id="GO:0042586">
    <property type="term" value="F:peptide deformylase activity"/>
    <property type="evidence" value="ECO:0007669"/>
    <property type="project" value="UniProtKB-UniRule"/>
</dbReference>
<sequence length="175" mass="19337">MPATQPSALVLRGHPALHAHADPVKDFLPLLALTQAMRQLMETHDGIGIAAPQVGESLRLFLVAKELFPPEVQNKLLSDVFVNAKIVRRSFKRIKDEEGCLSVPGVYGTVARPERITMESQTLSGKKFRIAASGLLARVLQHELDHLDGTLFIDKAVRETLHELLPDGTLQPWNP</sequence>
<dbReference type="PRINTS" id="PR01576">
    <property type="entry name" value="PDEFORMYLASE"/>
</dbReference>
<gene>
    <name evidence="2" type="primary">def</name>
    <name evidence="3" type="ORF">A2682_01025</name>
</gene>
<comment type="function">
    <text evidence="2">Removes the formyl group from the N-terminal Met of newly synthesized proteins. Requires at least a dipeptide for an efficient rate of reaction. N-terminal L-methionine is a prerequisite for activity but the enzyme has broad specificity at other positions.</text>
</comment>
<protein>
    <recommendedName>
        <fullName evidence="2">Peptide deformylase</fullName>
        <shortName evidence="2">PDF</shortName>
        <ecNumber evidence="2">3.5.1.88</ecNumber>
    </recommendedName>
    <alternativeName>
        <fullName evidence="2">Polypeptide deformylase</fullName>
    </alternativeName>
</protein>
<evidence type="ECO:0000313" key="3">
    <source>
        <dbReference type="EMBL" id="OHA49232.1"/>
    </source>
</evidence>
<dbReference type="PANTHER" id="PTHR10458:SF22">
    <property type="entry name" value="PEPTIDE DEFORMYLASE"/>
    <property type="match status" value="1"/>
</dbReference>
<keyword evidence="2" id="KW-0648">Protein biosynthesis</keyword>
<dbReference type="GO" id="GO:0046872">
    <property type="term" value="F:metal ion binding"/>
    <property type="evidence" value="ECO:0007669"/>
    <property type="project" value="UniProtKB-KW"/>
</dbReference>
<dbReference type="NCBIfam" id="NF001159">
    <property type="entry name" value="PRK00150.1-3"/>
    <property type="match status" value="1"/>
</dbReference>
<accession>A0A1G2PNQ0</accession>
<reference evidence="3 4" key="1">
    <citation type="journal article" date="2016" name="Nat. Commun.">
        <title>Thousands of microbial genomes shed light on interconnected biogeochemical processes in an aquifer system.</title>
        <authorList>
            <person name="Anantharaman K."/>
            <person name="Brown C.T."/>
            <person name="Hug L.A."/>
            <person name="Sharon I."/>
            <person name="Castelle C.J."/>
            <person name="Probst A.J."/>
            <person name="Thomas B.C."/>
            <person name="Singh A."/>
            <person name="Wilkins M.J."/>
            <person name="Karaoz U."/>
            <person name="Brodie E.L."/>
            <person name="Williams K.H."/>
            <person name="Hubbard S.S."/>
            <person name="Banfield J.F."/>
        </authorList>
    </citation>
    <scope>NUCLEOTIDE SEQUENCE [LARGE SCALE GENOMIC DNA]</scope>
    <source>
        <strain evidence="4">RIFCSPHIGHO2_01_FULL_58_15</strain>
    </source>
</reference>
<keyword evidence="2" id="KW-0378">Hydrolase</keyword>
<evidence type="ECO:0000256" key="2">
    <source>
        <dbReference type="HAMAP-Rule" id="MF_00163"/>
    </source>
</evidence>
<dbReference type="InterPro" id="IPR023635">
    <property type="entry name" value="Peptide_deformylase"/>
</dbReference>
<dbReference type="GO" id="GO:0006412">
    <property type="term" value="P:translation"/>
    <property type="evidence" value="ECO:0007669"/>
    <property type="project" value="UniProtKB-UniRule"/>
</dbReference>
<dbReference type="EC" id="3.5.1.88" evidence="2"/>
<evidence type="ECO:0000256" key="1">
    <source>
        <dbReference type="ARBA" id="ARBA00010759"/>
    </source>
</evidence>
<feature type="binding site" evidence="2">
    <location>
        <position position="146"/>
    </location>
    <ligand>
        <name>Fe cation</name>
        <dbReference type="ChEBI" id="CHEBI:24875"/>
    </ligand>
</feature>
<dbReference type="CDD" id="cd00487">
    <property type="entry name" value="Pep_deformylase"/>
    <property type="match status" value="1"/>
</dbReference>
<organism evidence="3 4">
    <name type="scientific">Terrybacteria sp. (strain RIFCSPHIGHO2_01_FULL_58_15)</name>
    <dbReference type="NCBI Taxonomy" id="1802363"/>
    <lineage>
        <taxon>Bacteria</taxon>
        <taxon>Candidatus Terryibacteriota</taxon>
    </lineage>
</organism>
<dbReference type="Gene3D" id="3.90.45.10">
    <property type="entry name" value="Peptide deformylase"/>
    <property type="match status" value="1"/>
</dbReference>
<comment type="similarity">
    <text evidence="1 2">Belongs to the polypeptide deformylase family.</text>
</comment>
<comment type="cofactor">
    <cofactor evidence="2">
        <name>Fe(2+)</name>
        <dbReference type="ChEBI" id="CHEBI:29033"/>
    </cofactor>
    <text evidence="2">Binds 1 Fe(2+) ion.</text>
</comment>
<dbReference type="Proteomes" id="UP000178690">
    <property type="component" value="Unassembled WGS sequence"/>
</dbReference>
<keyword evidence="2" id="KW-0408">Iron</keyword>
<evidence type="ECO:0000313" key="4">
    <source>
        <dbReference type="Proteomes" id="UP000178690"/>
    </source>
</evidence>
<dbReference type="Pfam" id="PF01327">
    <property type="entry name" value="Pep_deformylase"/>
    <property type="match status" value="1"/>
</dbReference>
<dbReference type="EMBL" id="MHST01000012">
    <property type="protein sequence ID" value="OHA49232.1"/>
    <property type="molecule type" value="Genomic_DNA"/>
</dbReference>
<dbReference type="PIRSF" id="PIRSF004749">
    <property type="entry name" value="Pep_def"/>
    <property type="match status" value="1"/>
</dbReference>
<feature type="active site" evidence="2">
    <location>
        <position position="143"/>
    </location>
</feature>
<name>A0A1G2PNQ0_TERXR</name>
<dbReference type="PANTHER" id="PTHR10458">
    <property type="entry name" value="PEPTIDE DEFORMYLASE"/>
    <property type="match status" value="1"/>
</dbReference>
<dbReference type="AlphaFoldDB" id="A0A1G2PNQ0"/>
<comment type="caution">
    <text evidence="3">The sequence shown here is derived from an EMBL/GenBank/DDBJ whole genome shotgun (WGS) entry which is preliminary data.</text>
</comment>
<feature type="binding site" evidence="2">
    <location>
        <position position="100"/>
    </location>
    <ligand>
        <name>Fe cation</name>
        <dbReference type="ChEBI" id="CHEBI:24875"/>
    </ligand>
</feature>
<keyword evidence="2" id="KW-0479">Metal-binding</keyword>
<dbReference type="HAMAP" id="MF_00163">
    <property type="entry name" value="Pep_deformylase"/>
    <property type="match status" value="1"/>
</dbReference>
<dbReference type="InterPro" id="IPR036821">
    <property type="entry name" value="Peptide_deformylase_sf"/>
</dbReference>
<dbReference type="STRING" id="1802363.A2682_01025"/>